<protein>
    <recommendedName>
        <fullName evidence="2">histidine kinase</fullName>
        <ecNumber evidence="2">2.7.13.3</ecNumber>
    </recommendedName>
</protein>
<dbReference type="RefSeq" id="WP_190706158.1">
    <property type="nucleotide sequence ID" value="NZ_JAMPKX010000008.1"/>
</dbReference>
<dbReference type="PROSITE" id="PS50110">
    <property type="entry name" value="RESPONSE_REGULATORY"/>
    <property type="match status" value="2"/>
</dbReference>
<keyword evidence="5" id="KW-0418">Kinase</keyword>
<evidence type="ECO:0000259" key="9">
    <source>
        <dbReference type="PROSITE" id="PS50110"/>
    </source>
</evidence>
<feature type="domain" description="PAC" evidence="11">
    <location>
        <begin position="608"/>
        <end position="660"/>
    </location>
</feature>
<feature type="modified residue" description="4-aspartylphosphate" evidence="7">
    <location>
        <position position="1358"/>
    </location>
</feature>
<dbReference type="Gene3D" id="3.40.50.2300">
    <property type="match status" value="2"/>
</dbReference>
<dbReference type="CDD" id="cd16922">
    <property type="entry name" value="HATPase_EvgS-ArcB-TorS-like"/>
    <property type="match status" value="1"/>
</dbReference>
<dbReference type="Pfam" id="PF08448">
    <property type="entry name" value="PAS_4"/>
    <property type="match status" value="2"/>
</dbReference>
<dbReference type="InterPro" id="IPR013656">
    <property type="entry name" value="PAS_4"/>
</dbReference>
<evidence type="ECO:0000256" key="2">
    <source>
        <dbReference type="ARBA" id="ARBA00012438"/>
    </source>
</evidence>
<dbReference type="InterPro" id="IPR003661">
    <property type="entry name" value="HisK_dim/P_dom"/>
</dbReference>
<feature type="domain" description="PAC" evidence="11">
    <location>
        <begin position="735"/>
        <end position="787"/>
    </location>
</feature>
<dbReference type="InterPro" id="IPR036097">
    <property type="entry name" value="HisK_dim/P_sf"/>
</dbReference>
<feature type="domain" description="PAC" evidence="11">
    <location>
        <begin position="856"/>
        <end position="909"/>
    </location>
</feature>
<feature type="domain" description="PAC" evidence="11">
    <location>
        <begin position="326"/>
        <end position="380"/>
    </location>
</feature>
<feature type="modified residue" description="4-aspartylphosphate" evidence="7">
    <location>
        <position position="35"/>
    </location>
</feature>
<feature type="domain" description="PAC" evidence="11">
    <location>
        <begin position="465"/>
        <end position="517"/>
    </location>
</feature>
<comment type="caution">
    <text evidence="12">The sequence shown here is derived from an EMBL/GenBank/DDBJ whole genome shotgun (WGS) entry which is preliminary data.</text>
</comment>
<dbReference type="Pfam" id="PF08447">
    <property type="entry name" value="PAS_3"/>
    <property type="match status" value="5"/>
</dbReference>
<keyword evidence="13" id="KW-1185">Reference proteome</keyword>
<dbReference type="CDD" id="cd00082">
    <property type="entry name" value="HisKA"/>
    <property type="match status" value="1"/>
</dbReference>
<gene>
    <name evidence="12" type="ORF">NC992_17105</name>
</gene>
<dbReference type="SUPFAM" id="SSF55785">
    <property type="entry name" value="PYP-like sensor domain (PAS domain)"/>
    <property type="match status" value="7"/>
</dbReference>
<dbReference type="NCBIfam" id="TIGR00229">
    <property type="entry name" value="sensory_box"/>
    <property type="match status" value="5"/>
</dbReference>
<dbReference type="SMART" id="SM00086">
    <property type="entry name" value="PAC"/>
    <property type="match status" value="7"/>
</dbReference>
<dbReference type="Gene3D" id="3.30.450.20">
    <property type="entry name" value="PAS domain"/>
    <property type="match status" value="7"/>
</dbReference>
<dbReference type="InterPro" id="IPR003594">
    <property type="entry name" value="HATPase_dom"/>
</dbReference>
<dbReference type="PROSITE" id="PS50109">
    <property type="entry name" value="HIS_KIN"/>
    <property type="match status" value="1"/>
</dbReference>
<dbReference type="PANTHER" id="PTHR43304:SF1">
    <property type="entry name" value="PAC DOMAIN-CONTAINING PROTEIN"/>
    <property type="match status" value="1"/>
</dbReference>
<evidence type="ECO:0000313" key="12">
    <source>
        <dbReference type="EMBL" id="MEP0948606.1"/>
    </source>
</evidence>
<dbReference type="Pfam" id="PF02518">
    <property type="entry name" value="HATPase_c"/>
    <property type="match status" value="1"/>
</dbReference>
<feature type="domain" description="PAC" evidence="11">
    <location>
        <begin position="993"/>
        <end position="1046"/>
    </location>
</feature>
<dbReference type="InterPro" id="IPR036890">
    <property type="entry name" value="HATPase_C_sf"/>
</dbReference>
<evidence type="ECO:0000256" key="4">
    <source>
        <dbReference type="ARBA" id="ARBA00022679"/>
    </source>
</evidence>
<sequence>MLQPEAAFSYRVVGPSGNGQVSQDQLLQVDSILLDLYPSDGDGGDRLKQLQQSWGEAAPIVVVGENNLKTAVATLKAGAADYLVRDQLTPEALSLALRSAIPEGSAKPSASANLNHQPSTTSLEAALANPQPPYAALVAALPQIVWIADRTGAINYWNQRWYEYTGRNAAESMEVAGAGCQPHDYDPTLLRWTEAMAAGQTFAIEHRLRRHDGVYRWVMNRGVPTHDPDGQLTGWVGTMIDIDDQKYLEERFQLVVQAVNGLVFDVSKVSLDGDDRVYRSEQLFDLVGVPAAEAPPTSRWWEDRIHPDDRARLRHRMLELFASSSQLYELDYRIRHEEDRWVDVWERGCLVRDEQGQVVRVVGSTVDISQQQAALRDRNQAELQLRKALIQLEAALSAGSVYTWCWSIRKNRVVANRSFAQLLGLDPERVAAGVRLEKFIAIIHPDDRERVAAAIDQAIATGDSCAAEFRICNPQGEERWVIARGQAEYDSEGNAVIFPGALADISDRKRVEIALKQKNQEAEASQRTLDALMAYIPEGITIADAPDVRVRQVSRYGQQLTGRPLEEVEGLPAAAHPKAWQVFSPDGSLATPEALPLTRAVQNGEVITNEEWLLQTAAGQRLVLLCNAGPIYNQEGTITGGIIAWRDITEFKQTEIALQRHQEHLNLAMAAARMGSWDWDIQLDVVQFSDNVKRLFDLDRDRDDCYESVMAMVHPDDLPRVERALHDAVHKQAEYNVELRVIRSDGTVCWILSLGRVFYSAMGIPLNMTGIDIDITDRKQAELALQQTTERLNVALKSAPISLFNQDLDLRYTWIYNPTHDLDKDQVIGQRDEDLASPETAARLTYLKRQVITTGIGLREEVKVVANGQTSYYDLTIDPIHDDQNAIIGVTCAAVDISERVQIATERQQATTALQESEDCLRMAIESANMGIWDWNLLTNQLNWDTGCKAIFGLPPEADSSPERFYEGVHPDDRDRIRQVIAESLTQETGGNYDVEYRVIGLQDRVERWVRAKGQTYFDGDGNPLRFTGTILDITQQKQAEVAREQLLCREQAAREAAERANRIKDEFLAILSHELRSPLNPILGWAKLLQTKKLDAEKTARALETIERNAKLQTQLIDDLLDIAKILRGKLKIEPASVDPVFVVEAAIETVQAAADAKSIRIQTDLPEIGPIQGDGARIQQIIWNLLTNAIKFTPEQGQITIQLTQVDHWAQLKVTDTGQGIRPEFLPHIFESFRQADASITRQFGGLGLGLAIVRYLAEAHGGTISADSPGEGKGATFTVSLPLLNQRPSPRKMAALPGQIDLTGVRVIAVDDNPDGLALLTLLLGEYGAEVLGLESAAEVLSNLASFQPHVLVSDIGMPGMDGYELLRKIRALPPEQGGQISAIALTAYVREEDSQKALDSGFQRHLSKPIEPDAIARAVAQLVQS</sequence>
<dbReference type="Gene3D" id="3.30.565.10">
    <property type="entry name" value="Histidine kinase-like ATPase, C-terminal domain"/>
    <property type="match status" value="1"/>
</dbReference>
<keyword evidence="4" id="KW-0808">Transferase</keyword>
<dbReference type="SMART" id="SM00387">
    <property type="entry name" value="HATPase_c"/>
    <property type="match status" value="1"/>
</dbReference>
<feature type="domain" description="Response regulatory" evidence="9">
    <location>
        <begin position="1309"/>
        <end position="1427"/>
    </location>
</feature>
<dbReference type="SUPFAM" id="SSF52172">
    <property type="entry name" value="CheY-like"/>
    <property type="match status" value="2"/>
</dbReference>
<dbReference type="Gene3D" id="1.10.287.130">
    <property type="match status" value="1"/>
</dbReference>
<comment type="catalytic activity">
    <reaction evidence="1">
        <text>ATP + protein L-histidine = ADP + protein N-phospho-L-histidine.</text>
        <dbReference type="EC" id="2.7.13.3"/>
    </reaction>
</comment>
<feature type="domain" description="PAS" evidence="10">
    <location>
        <begin position="917"/>
        <end position="988"/>
    </location>
</feature>
<dbReference type="Proteomes" id="UP001482513">
    <property type="component" value="Unassembled WGS sequence"/>
</dbReference>
<feature type="domain" description="PAS" evidence="10">
    <location>
        <begin position="416"/>
        <end position="462"/>
    </location>
</feature>
<evidence type="ECO:0000313" key="13">
    <source>
        <dbReference type="Proteomes" id="UP001482513"/>
    </source>
</evidence>
<dbReference type="Pfam" id="PF00512">
    <property type="entry name" value="HisKA"/>
    <property type="match status" value="1"/>
</dbReference>
<dbReference type="SMART" id="SM00388">
    <property type="entry name" value="HisKA"/>
    <property type="match status" value="1"/>
</dbReference>
<dbReference type="InterPro" id="IPR004358">
    <property type="entry name" value="Sig_transdc_His_kin-like_C"/>
</dbReference>
<keyword evidence="6" id="KW-0902">Two-component regulatory system</keyword>
<reference evidence="12 13" key="1">
    <citation type="submission" date="2022-04" db="EMBL/GenBank/DDBJ databases">
        <title>Positive selection, recombination, and allopatry shape intraspecific diversity of widespread and dominant cyanobacteria.</title>
        <authorList>
            <person name="Wei J."/>
            <person name="Shu W."/>
            <person name="Hu C."/>
        </authorList>
    </citation>
    <scope>NUCLEOTIDE SEQUENCE [LARGE SCALE GENOMIC DNA]</scope>
    <source>
        <strain evidence="12 13">DQ-A4</strain>
    </source>
</reference>
<evidence type="ECO:0000256" key="6">
    <source>
        <dbReference type="ARBA" id="ARBA00023012"/>
    </source>
</evidence>
<dbReference type="Pfam" id="PF00072">
    <property type="entry name" value="Response_reg"/>
    <property type="match status" value="1"/>
</dbReference>
<dbReference type="PROSITE" id="PS50112">
    <property type="entry name" value="PAS"/>
    <property type="match status" value="2"/>
</dbReference>
<evidence type="ECO:0000256" key="3">
    <source>
        <dbReference type="ARBA" id="ARBA00022553"/>
    </source>
</evidence>
<feature type="domain" description="Response regulatory" evidence="9">
    <location>
        <begin position="1"/>
        <end position="100"/>
    </location>
</feature>
<dbReference type="PROSITE" id="PS50113">
    <property type="entry name" value="PAC"/>
    <property type="match status" value="7"/>
</dbReference>
<name>A0ABV0K747_9CYAN</name>
<dbReference type="InterPro" id="IPR000014">
    <property type="entry name" value="PAS"/>
</dbReference>
<evidence type="ECO:0000259" key="11">
    <source>
        <dbReference type="PROSITE" id="PS50113"/>
    </source>
</evidence>
<evidence type="ECO:0000259" key="10">
    <source>
        <dbReference type="PROSITE" id="PS50112"/>
    </source>
</evidence>
<dbReference type="PRINTS" id="PR00344">
    <property type="entry name" value="BCTRLSENSOR"/>
</dbReference>
<dbReference type="SUPFAM" id="SSF55874">
    <property type="entry name" value="ATPase domain of HSP90 chaperone/DNA topoisomerase II/histidine kinase"/>
    <property type="match status" value="1"/>
</dbReference>
<feature type="domain" description="PAC" evidence="11">
    <location>
        <begin position="202"/>
        <end position="254"/>
    </location>
</feature>
<dbReference type="CDD" id="cd00130">
    <property type="entry name" value="PAS"/>
    <property type="match status" value="5"/>
</dbReference>
<accession>A0ABV0K747</accession>
<dbReference type="InterPro" id="IPR035965">
    <property type="entry name" value="PAS-like_dom_sf"/>
</dbReference>
<dbReference type="EC" id="2.7.13.3" evidence="2"/>
<dbReference type="InterPro" id="IPR011006">
    <property type="entry name" value="CheY-like_superfamily"/>
</dbReference>
<dbReference type="SMART" id="SM00448">
    <property type="entry name" value="REC"/>
    <property type="match status" value="1"/>
</dbReference>
<dbReference type="InterPro" id="IPR000700">
    <property type="entry name" value="PAS-assoc_C"/>
</dbReference>
<dbReference type="EMBL" id="JAMPKX010000008">
    <property type="protein sequence ID" value="MEP0948606.1"/>
    <property type="molecule type" value="Genomic_DNA"/>
</dbReference>
<dbReference type="InterPro" id="IPR052162">
    <property type="entry name" value="Sensor_kinase/Photoreceptor"/>
</dbReference>
<dbReference type="InterPro" id="IPR005467">
    <property type="entry name" value="His_kinase_dom"/>
</dbReference>
<feature type="domain" description="Histidine kinase" evidence="8">
    <location>
        <begin position="1071"/>
        <end position="1288"/>
    </location>
</feature>
<organism evidence="12 13">
    <name type="scientific">Leptolyngbya subtilissima DQ-A4</name>
    <dbReference type="NCBI Taxonomy" id="2933933"/>
    <lineage>
        <taxon>Bacteria</taxon>
        <taxon>Bacillati</taxon>
        <taxon>Cyanobacteriota</taxon>
        <taxon>Cyanophyceae</taxon>
        <taxon>Leptolyngbyales</taxon>
        <taxon>Leptolyngbyaceae</taxon>
        <taxon>Leptolyngbya group</taxon>
        <taxon>Leptolyngbya</taxon>
    </lineage>
</organism>
<evidence type="ECO:0000256" key="7">
    <source>
        <dbReference type="PROSITE-ProRule" id="PRU00169"/>
    </source>
</evidence>
<dbReference type="PANTHER" id="PTHR43304">
    <property type="entry name" value="PHYTOCHROME-LIKE PROTEIN CPH1"/>
    <property type="match status" value="1"/>
</dbReference>
<evidence type="ECO:0000256" key="1">
    <source>
        <dbReference type="ARBA" id="ARBA00000085"/>
    </source>
</evidence>
<keyword evidence="3 7" id="KW-0597">Phosphoprotein</keyword>
<dbReference type="Gene3D" id="2.10.70.100">
    <property type="match status" value="3"/>
</dbReference>
<dbReference type="InterPro" id="IPR013655">
    <property type="entry name" value="PAS_fold_3"/>
</dbReference>
<dbReference type="InterPro" id="IPR001610">
    <property type="entry name" value="PAC"/>
</dbReference>
<dbReference type="InterPro" id="IPR001789">
    <property type="entry name" value="Sig_transdc_resp-reg_receiver"/>
</dbReference>
<dbReference type="SMART" id="SM00091">
    <property type="entry name" value="PAS"/>
    <property type="match status" value="6"/>
</dbReference>
<proteinExistence type="predicted"/>
<evidence type="ECO:0000256" key="5">
    <source>
        <dbReference type="ARBA" id="ARBA00022777"/>
    </source>
</evidence>
<evidence type="ECO:0000259" key="8">
    <source>
        <dbReference type="PROSITE" id="PS50109"/>
    </source>
</evidence>
<dbReference type="SUPFAM" id="SSF47384">
    <property type="entry name" value="Homodimeric domain of signal transducing histidine kinase"/>
    <property type="match status" value="1"/>
</dbReference>